<keyword evidence="7 10" id="KW-0472">Membrane</keyword>
<dbReference type="GO" id="GO:0005886">
    <property type="term" value="C:plasma membrane"/>
    <property type="evidence" value="ECO:0007669"/>
    <property type="project" value="UniProtKB-SubCell"/>
</dbReference>
<keyword evidence="2" id="KW-1003">Cell membrane</keyword>
<name>A0A1S5XXQ7_HELME</name>
<dbReference type="PANTHER" id="PTHR21137:SF35">
    <property type="entry name" value="ODORANT RECEPTOR 19A-RELATED"/>
    <property type="match status" value="1"/>
</dbReference>
<feature type="transmembrane region" description="Helical" evidence="10">
    <location>
        <begin position="137"/>
        <end position="160"/>
    </location>
</feature>
<organism evidence="11">
    <name type="scientific">Heliconius melpomene rosina</name>
    <dbReference type="NCBI Taxonomy" id="171916"/>
    <lineage>
        <taxon>Eukaryota</taxon>
        <taxon>Metazoa</taxon>
        <taxon>Ecdysozoa</taxon>
        <taxon>Arthropoda</taxon>
        <taxon>Hexapoda</taxon>
        <taxon>Insecta</taxon>
        <taxon>Pterygota</taxon>
        <taxon>Neoptera</taxon>
        <taxon>Endopterygota</taxon>
        <taxon>Lepidoptera</taxon>
        <taxon>Glossata</taxon>
        <taxon>Ditrysia</taxon>
        <taxon>Papilionoidea</taxon>
        <taxon>Nymphalidae</taxon>
        <taxon>Heliconiinae</taxon>
        <taxon>Heliconiini</taxon>
        <taxon>Heliconius</taxon>
    </lineage>
</organism>
<evidence type="ECO:0000256" key="6">
    <source>
        <dbReference type="ARBA" id="ARBA00022989"/>
    </source>
</evidence>
<evidence type="ECO:0000256" key="9">
    <source>
        <dbReference type="ARBA" id="ARBA00023224"/>
    </source>
</evidence>
<keyword evidence="4 10" id="KW-0812">Transmembrane</keyword>
<dbReference type="GO" id="GO:0004984">
    <property type="term" value="F:olfactory receptor activity"/>
    <property type="evidence" value="ECO:0007669"/>
    <property type="project" value="InterPro"/>
</dbReference>
<keyword evidence="6 10" id="KW-1133">Transmembrane helix</keyword>
<gene>
    <name evidence="11" type="primary">OR58</name>
</gene>
<comment type="caution">
    <text evidence="10">Lacks conserved residue(s) required for the propagation of feature annotation.</text>
</comment>
<evidence type="ECO:0000256" key="10">
    <source>
        <dbReference type="RuleBase" id="RU351113"/>
    </source>
</evidence>
<evidence type="ECO:0000256" key="3">
    <source>
        <dbReference type="ARBA" id="ARBA00022606"/>
    </source>
</evidence>
<dbReference type="EMBL" id="KY399298">
    <property type="protein sequence ID" value="AQQ73529.1"/>
    <property type="molecule type" value="mRNA"/>
</dbReference>
<reference evidence="11" key="2">
    <citation type="submission" date="2016-12" db="EMBL/GenBank/DDBJ databases">
        <authorList>
            <person name="Song W.-J."/>
            <person name="Kurnit D.M."/>
        </authorList>
    </citation>
    <scope>NUCLEOTIDE SEQUENCE</scope>
</reference>
<comment type="similarity">
    <text evidence="10">Belongs to the insect chemoreceptor superfamily. Heteromeric odorant receptor channel (TC 1.A.69) family.</text>
</comment>
<dbReference type="Pfam" id="PF02949">
    <property type="entry name" value="7tm_6"/>
    <property type="match status" value="1"/>
</dbReference>
<reference evidence="11" key="1">
    <citation type="journal article" date="2013" name="PLoS Genet.">
        <title>Female behaviour drives expression and evolution of gustatory receptors in butterflies.</title>
        <authorList>
            <person name="Briscoe A.D."/>
            <person name="Macias-Munoz A."/>
            <person name="Kozak K.M."/>
            <person name="Walters J.R."/>
            <person name="Yuan F."/>
            <person name="Jamie G.A."/>
            <person name="Martin S.H."/>
            <person name="Dasmahapatra K.K."/>
            <person name="Ferguson L.C."/>
            <person name="Mallet J."/>
            <person name="Jacquin-Joly E."/>
            <person name="Jiggins C.D."/>
        </authorList>
    </citation>
    <scope>NUCLEOTIDE SEQUENCE</scope>
</reference>
<keyword evidence="8 10" id="KW-0675">Receptor</keyword>
<dbReference type="InterPro" id="IPR004117">
    <property type="entry name" value="7tm6_olfct_rcpt"/>
</dbReference>
<sequence length="405" mass="46844">MTSLLTKFHSVLEDSKYPLIGRNVKLLKMSYLLSERPGYRAAVRVKAGILLSLMIFFALTQATDTFINISNIVKFLRNLKYVLMSTMIIAKVSSYMLWQKRWETIIQYVNKVNVDRLKTDDPISIKIYKKLVKYCKIVTYIYIYLTSATVFLVLIQPILIYCLRMYSSLEDDLDKYIPITNTWVPFDKDNLTVYLLSLLLQIYATIYSLIYIVAFDANAVSTMVFFRGEVELLRRDSQILFGTNSPVNEETARVNLSKCQKRHKDLVKYVKLFDSCLSPIMLLYVIVCSVMLCATAYQLTVETNAMQKFITAEYLIFGVSQLFMFCWHSNEVLYVSKDLTLGPYESMWWTRSVSEQKDISILTDQFNKEIVFSAGPFTSITVATFISILKGAYSYYTLLSQSEED</sequence>
<evidence type="ECO:0000256" key="8">
    <source>
        <dbReference type="ARBA" id="ARBA00023170"/>
    </source>
</evidence>
<evidence type="ECO:0000256" key="1">
    <source>
        <dbReference type="ARBA" id="ARBA00004651"/>
    </source>
</evidence>
<protein>
    <recommendedName>
        <fullName evidence="10">Odorant receptor</fullName>
    </recommendedName>
</protein>
<accession>A0A1S5XXQ7</accession>
<dbReference type="AlphaFoldDB" id="A0A1S5XXQ7"/>
<keyword evidence="3 10" id="KW-0716">Sensory transduction</keyword>
<keyword evidence="5 10" id="KW-0552">Olfaction</keyword>
<evidence type="ECO:0000256" key="2">
    <source>
        <dbReference type="ARBA" id="ARBA00022475"/>
    </source>
</evidence>
<dbReference type="GO" id="GO:0005549">
    <property type="term" value="F:odorant binding"/>
    <property type="evidence" value="ECO:0007669"/>
    <property type="project" value="InterPro"/>
</dbReference>
<evidence type="ECO:0000256" key="7">
    <source>
        <dbReference type="ARBA" id="ARBA00023136"/>
    </source>
</evidence>
<evidence type="ECO:0000256" key="4">
    <source>
        <dbReference type="ARBA" id="ARBA00022692"/>
    </source>
</evidence>
<feature type="transmembrane region" description="Helical" evidence="10">
    <location>
        <begin position="309"/>
        <end position="327"/>
    </location>
</feature>
<feature type="transmembrane region" description="Helical" evidence="10">
    <location>
        <begin position="272"/>
        <end position="297"/>
    </location>
</feature>
<keyword evidence="9 10" id="KW-0807">Transducer</keyword>
<comment type="subcellular location">
    <subcellularLocation>
        <location evidence="1 10">Cell membrane</location>
        <topology evidence="1 10">Multi-pass membrane protein</topology>
    </subcellularLocation>
</comment>
<feature type="transmembrane region" description="Helical" evidence="10">
    <location>
        <begin position="191"/>
        <end position="214"/>
    </location>
</feature>
<proteinExistence type="evidence at transcript level"/>
<evidence type="ECO:0000256" key="5">
    <source>
        <dbReference type="ARBA" id="ARBA00022725"/>
    </source>
</evidence>
<evidence type="ECO:0000313" key="11">
    <source>
        <dbReference type="EMBL" id="AQQ73529.1"/>
    </source>
</evidence>
<dbReference type="GO" id="GO:0007165">
    <property type="term" value="P:signal transduction"/>
    <property type="evidence" value="ECO:0007669"/>
    <property type="project" value="UniProtKB-KW"/>
</dbReference>
<feature type="transmembrane region" description="Helical" evidence="10">
    <location>
        <begin position="79"/>
        <end position="98"/>
    </location>
</feature>
<dbReference type="PANTHER" id="PTHR21137">
    <property type="entry name" value="ODORANT RECEPTOR"/>
    <property type="match status" value="1"/>
</dbReference>